<keyword evidence="3" id="KW-0221">Differentiation</keyword>
<evidence type="ECO:0000256" key="2">
    <source>
        <dbReference type="ARBA" id="ARBA00022473"/>
    </source>
</evidence>
<evidence type="ECO:0000256" key="10">
    <source>
        <dbReference type="SAM" id="MobiDB-lite"/>
    </source>
</evidence>
<accession>A0A238BQ48</accession>
<dbReference type="PANTHER" id="PTHR46799:SF1">
    <property type="entry name" value="HOMEOBOX PROTEIN UNC-4 HOMOLOG"/>
    <property type="match status" value="1"/>
</dbReference>
<evidence type="ECO:0000256" key="7">
    <source>
        <dbReference type="ARBA" id="ARBA00038351"/>
    </source>
</evidence>
<sequence length="285" mass="33018">MFAPIGMQQFWKECWKMQQQLSQGNLSTTQQSTSSNESEAASSHSMTPDTTRNDSHSMTDQDTHEKLPQNHSQQLQFSALPDVDCKDSRKSDDLNNFIPKETNFTSWQLEELENTFETSHYPDVFMREALALRLDLLESRVQEIDNIQSLKYNTASYYNAVESSYRNLRRSIRKTFLVRANYAIFTSISIVFLNITVWFQNRRAKWHKREQLRKAAQQRTQTSIPDTNGNAKSSTASENEAKNSENITLPKNKTFFIDSLLTASRVPRGRRPNAKYPRVQCISRI</sequence>
<feature type="region of interest" description="Disordered" evidence="10">
    <location>
        <begin position="210"/>
        <end position="244"/>
    </location>
</feature>
<keyword evidence="8 9" id="KW-0539">Nucleus</keyword>
<protein>
    <submittedName>
        <fullName evidence="13">Homeobox domain protein</fullName>
    </submittedName>
</protein>
<dbReference type="SMART" id="SM00389">
    <property type="entry name" value="HOX"/>
    <property type="match status" value="1"/>
</dbReference>
<dbReference type="AlphaFoldDB" id="A0A238BQ48"/>
<keyword evidence="8 9" id="KW-0238">DNA-binding</keyword>
<dbReference type="PANTHER" id="PTHR46799">
    <property type="entry name" value="HOMEOBOX PROTEIN UNC-4 HOMOLOG"/>
    <property type="match status" value="1"/>
</dbReference>
<dbReference type="PROSITE" id="PS50071">
    <property type="entry name" value="HOMEOBOX_2"/>
    <property type="match status" value="1"/>
</dbReference>
<evidence type="ECO:0000256" key="3">
    <source>
        <dbReference type="ARBA" id="ARBA00022782"/>
    </source>
</evidence>
<keyword evidence="14" id="KW-1185">Reference proteome</keyword>
<feature type="domain" description="Homeobox" evidence="12">
    <location>
        <begin position="100"/>
        <end position="209"/>
    </location>
</feature>
<dbReference type="GO" id="GO:0030154">
    <property type="term" value="P:cell differentiation"/>
    <property type="evidence" value="ECO:0007669"/>
    <property type="project" value="UniProtKB-KW"/>
</dbReference>
<keyword evidence="11" id="KW-1133">Transmembrane helix</keyword>
<evidence type="ECO:0000313" key="13">
    <source>
        <dbReference type="EMBL" id="OZC07499.1"/>
    </source>
</evidence>
<dbReference type="SUPFAM" id="SSF46689">
    <property type="entry name" value="Homeodomain-like"/>
    <property type="match status" value="1"/>
</dbReference>
<name>A0A238BQ48_9BILA</name>
<dbReference type="InterPro" id="IPR001356">
    <property type="entry name" value="HD"/>
</dbReference>
<keyword evidence="4" id="KW-0524">Neurogenesis</keyword>
<feature type="region of interest" description="Disordered" evidence="10">
    <location>
        <begin position="25"/>
        <end position="71"/>
    </location>
</feature>
<keyword evidence="11" id="KW-0472">Membrane</keyword>
<keyword evidence="5" id="KW-0805">Transcription regulation</keyword>
<dbReference type="GO" id="GO:0005634">
    <property type="term" value="C:nucleus"/>
    <property type="evidence" value="ECO:0007669"/>
    <property type="project" value="UniProtKB-SubCell"/>
</dbReference>
<organism evidence="13 14">
    <name type="scientific">Onchocerca flexuosa</name>
    <dbReference type="NCBI Taxonomy" id="387005"/>
    <lineage>
        <taxon>Eukaryota</taxon>
        <taxon>Metazoa</taxon>
        <taxon>Ecdysozoa</taxon>
        <taxon>Nematoda</taxon>
        <taxon>Chromadorea</taxon>
        <taxon>Rhabditida</taxon>
        <taxon>Spirurina</taxon>
        <taxon>Spiruromorpha</taxon>
        <taxon>Filarioidea</taxon>
        <taxon>Onchocercidae</taxon>
        <taxon>Onchocerca</taxon>
    </lineage>
</organism>
<feature type="compositionally biased region" description="Polar residues" evidence="10">
    <location>
        <begin position="217"/>
        <end position="244"/>
    </location>
</feature>
<keyword evidence="11" id="KW-0812">Transmembrane</keyword>
<comment type="subcellular location">
    <subcellularLocation>
        <location evidence="1 8 9">Nucleus</location>
    </subcellularLocation>
</comment>
<evidence type="ECO:0000256" key="1">
    <source>
        <dbReference type="ARBA" id="ARBA00004123"/>
    </source>
</evidence>
<evidence type="ECO:0000259" key="12">
    <source>
        <dbReference type="PROSITE" id="PS50071"/>
    </source>
</evidence>
<feature type="DNA-binding region" description="Homeobox" evidence="8">
    <location>
        <begin position="102"/>
        <end position="210"/>
    </location>
</feature>
<proteinExistence type="inferred from homology"/>
<evidence type="ECO:0000256" key="11">
    <source>
        <dbReference type="SAM" id="Phobius"/>
    </source>
</evidence>
<dbReference type="OrthoDB" id="6159439at2759"/>
<evidence type="ECO:0000256" key="8">
    <source>
        <dbReference type="PROSITE-ProRule" id="PRU00108"/>
    </source>
</evidence>
<evidence type="ECO:0000256" key="4">
    <source>
        <dbReference type="ARBA" id="ARBA00022902"/>
    </source>
</evidence>
<keyword evidence="6" id="KW-0804">Transcription</keyword>
<gene>
    <name evidence="13" type="ORF">X798_05493</name>
</gene>
<evidence type="ECO:0000256" key="9">
    <source>
        <dbReference type="RuleBase" id="RU000682"/>
    </source>
</evidence>
<feature type="transmembrane region" description="Helical" evidence="11">
    <location>
        <begin position="180"/>
        <end position="199"/>
    </location>
</feature>
<dbReference type="Gene3D" id="1.10.10.60">
    <property type="entry name" value="Homeodomain-like"/>
    <property type="match status" value="1"/>
</dbReference>
<evidence type="ECO:0000256" key="6">
    <source>
        <dbReference type="ARBA" id="ARBA00023163"/>
    </source>
</evidence>
<dbReference type="GO" id="GO:0010468">
    <property type="term" value="P:regulation of gene expression"/>
    <property type="evidence" value="ECO:0007669"/>
    <property type="project" value="TreeGrafter"/>
</dbReference>
<dbReference type="GO" id="GO:0007399">
    <property type="term" value="P:nervous system development"/>
    <property type="evidence" value="ECO:0007669"/>
    <property type="project" value="UniProtKB-KW"/>
</dbReference>
<dbReference type="InterPro" id="IPR009057">
    <property type="entry name" value="Homeodomain-like_sf"/>
</dbReference>
<dbReference type="GO" id="GO:1990837">
    <property type="term" value="F:sequence-specific double-stranded DNA binding"/>
    <property type="evidence" value="ECO:0007669"/>
    <property type="project" value="TreeGrafter"/>
</dbReference>
<feature type="compositionally biased region" description="Basic and acidic residues" evidence="10">
    <location>
        <begin position="51"/>
        <end position="68"/>
    </location>
</feature>
<reference evidence="13 14" key="1">
    <citation type="submission" date="2015-12" db="EMBL/GenBank/DDBJ databases">
        <title>Draft genome of the nematode, Onchocerca flexuosa.</title>
        <authorList>
            <person name="Mitreva M."/>
        </authorList>
    </citation>
    <scope>NUCLEOTIDE SEQUENCE [LARGE SCALE GENOMIC DNA]</scope>
    <source>
        <strain evidence="13">Red Deer</strain>
    </source>
</reference>
<dbReference type="Pfam" id="PF00046">
    <property type="entry name" value="Homeodomain"/>
    <property type="match status" value="1"/>
</dbReference>
<keyword evidence="8 9" id="KW-0371">Homeobox</keyword>
<evidence type="ECO:0000313" key="14">
    <source>
        <dbReference type="Proteomes" id="UP000242913"/>
    </source>
</evidence>
<dbReference type="CDD" id="cd00086">
    <property type="entry name" value="homeodomain"/>
    <property type="match status" value="1"/>
</dbReference>
<dbReference type="EMBL" id="KZ270030">
    <property type="protein sequence ID" value="OZC07499.1"/>
    <property type="molecule type" value="Genomic_DNA"/>
</dbReference>
<feature type="compositionally biased region" description="Low complexity" evidence="10">
    <location>
        <begin position="25"/>
        <end position="43"/>
    </location>
</feature>
<dbReference type="Proteomes" id="UP000242913">
    <property type="component" value="Unassembled WGS sequence"/>
</dbReference>
<evidence type="ECO:0000256" key="5">
    <source>
        <dbReference type="ARBA" id="ARBA00023015"/>
    </source>
</evidence>
<comment type="similarity">
    <text evidence="7">Belongs to the paired homeobox family. Unc-4 subfamily.</text>
</comment>
<keyword evidence="2" id="KW-0217">Developmental protein</keyword>